<dbReference type="Pfam" id="PF10091">
    <property type="entry name" value="Glycoamylase"/>
    <property type="match status" value="1"/>
</dbReference>
<evidence type="ECO:0000313" key="2">
    <source>
        <dbReference type="EMBL" id="TQJ08099.1"/>
    </source>
</evidence>
<protein>
    <recommendedName>
        <fullName evidence="1">Glycoamylase-like domain-containing protein</fullName>
    </recommendedName>
</protein>
<feature type="domain" description="Glycoamylase-like" evidence="1">
    <location>
        <begin position="187"/>
        <end position="416"/>
    </location>
</feature>
<accession>A0A542DYG3</accession>
<dbReference type="AlphaFoldDB" id="A0A542DYG3"/>
<gene>
    <name evidence="2" type="ORF">FB458_1181</name>
</gene>
<keyword evidence="3" id="KW-1185">Reference proteome</keyword>
<dbReference type="EMBL" id="VFMN01000001">
    <property type="protein sequence ID" value="TQJ08099.1"/>
    <property type="molecule type" value="Genomic_DNA"/>
</dbReference>
<sequence>MGWVSGPAPDDERFLDDLQRRTFAWFADAAHPDTGLVPDRWPRPDSCSVAAVGFGLTAWGVGQSRGWLTRHDAVRRTLATLRLLHDAPQGEAATGTSGHRGFFHHFLDPATGLRWSDDVELSSVDTALLLGGVLFAERWFDGDDAAEREIRTLADALHRRVEWPWMQARPPLISMGWLPGKGFLDADWCGYNEAMLVVLLALGSPTHPVGDDAWPAWAASYGRTWEEFHGRTHLGFGPLFGHQYSHVWVDFRGVRDDWGRAHGLDYAENSRRAAHAQQAYAVANPGGFRGYDQDVWGLTACDGPGEGTHLVDGREVRTHGYLARGAGPGWVEDDGTIAPTAAGGCLPFAPEIALPALRAMADRYGDALLTEHGFLDAINPTVGWVDDQHLGIDQGPILLMAENLRTGLVWDVVRGHPVLRRGLARAGFRPAR</sequence>
<comment type="caution">
    <text evidence="2">The sequence shown here is derived from an EMBL/GenBank/DDBJ whole genome shotgun (WGS) entry which is preliminary data.</text>
</comment>
<dbReference type="InterPro" id="IPR016883">
    <property type="entry name" value="UCP028431"/>
</dbReference>
<dbReference type="Proteomes" id="UP000317893">
    <property type="component" value="Unassembled WGS sequence"/>
</dbReference>
<organism evidence="2 3">
    <name type="scientific">Lapillicoccus jejuensis</name>
    <dbReference type="NCBI Taxonomy" id="402171"/>
    <lineage>
        <taxon>Bacteria</taxon>
        <taxon>Bacillati</taxon>
        <taxon>Actinomycetota</taxon>
        <taxon>Actinomycetes</taxon>
        <taxon>Micrococcales</taxon>
        <taxon>Intrasporangiaceae</taxon>
        <taxon>Lapillicoccus</taxon>
    </lineage>
</organism>
<dbReference type="PIRSF" id="PIRSF028431">
    <property type="entry name" value="UCP028431"/>
    <property type="match status" value="1"/>
</dbReference>
<evidence type="ECO:0000259" key="1">
    <source>
        <dbReference type="Pfam" id="PF10091"/>
    </source>
</evidence>
<proteinExistence type="predicted"/>
<reference evidence="2 3" key="1">
    <citation type="submission" date="2019-06" db="EMBL/GenBank/DDBJ databases">
        <title>Sequencing the genomes of 1000 actinobacteria strains.</title>
        <authorList>
            <person name="Klenk H.-P."/>
        </authorList>
    </citation>
    <scope>NUCLEOTIDE SEQUENCE [LARGE SCALE GENOMIC DNA]</scope>
    <source>
        <strain evidence="2 3">DSM 18607</strain>
    </source>
</reference>
<name>A0A542DYG3_9MICO</name>
<dbReference type="InterPro" id="IPR019282">
    <property type="entry name" value="Glycoamylase-like_cons_dom"/>
</dbReference>
<dbReference type="Gene3D" id="1.50.10.140">
    <property type="match status" value="1"/>
</dbReference>
<evidence type="ECO:0000313" key="3">
    <source>
        <dbReference type="Proteomes" id="UP000317893"/>
    </source>
</evidence>